<dbReference type="EMBL" id="JBBCAQ010000022">
    <property type="protein sequence ID" value="KAK7590304.1"/>
    <property type="molecule type" value="Genomic_DNA"/>
</dbReference>
<keyword evidence="2" id="KW-1185">Reference proteome</keyword>
<proteinExistence type="predicted"/>
<accession>A0AAN9THF7</accession>
<sequence>MTSQVFEESDWLKHGLNRKYGKTSLLCARLMCDPAYSCGSCRSGCHRLDRSRSGGDGLLAAGAAKNNAPKYGYYFAGELRSSQLNDEQSYGDCELRAPKLRNMEDGVVEFVFISSCRDTAPAPVLRVNVDEIVFLVPGNDGKSLGCLLELSTNCEQGRIYNSLKVFKFRGNVSSCSEIHLRKQSIRNSFRKTVWMYA</sequence>
<gene>
    <name evidence="1" type="ORF">V9T40_001917</name>
</gene>
<protein>
    <submittedName>
        <fullName evidence="1">Uncharacterized protein</fullName>
    </submittedName>
</protein>
<organism evidence="1 2">
    <name type="scientific">Parthenolecanium corni</name>
    <dbReference type="NCBI Taxonomy" id="536013"/>
    <lineage>
        <taxon>Eukaryota</taxon>
        <taxon>Metazoa</taxon>
        <taxon>Ecdysozoa</taxon>
        <taxon>Arthropoda</taxon>
        <taxon>Hexapoda</taxon>
        <taxon>Insecta</taxon>
        <taxon>Pterygota</taxon>
        <taxon>Neoptera</taxon>
        <taxon>Paraneoptera</taxon>
        <taxon>Hemiptera</taxon>
        <taxon>Sternorrhyncha</taxon>
        <taxon>Coccoidea</taxon>
        <taxon>Coccidae</taxon>
        <taxon>Parthenolecanium</taxon>
    </lineage>
</organism>
<dbReference type="AlphaFoldDB" id="A0AAN9THF7"/>
<comment type="caution">
    <text evidence="1">The sequence shown here is derived from an EMBL/GenBank/DDBJ whole genome shotgun (WGS) entry which is preliminary data.</text>
</comment>
<name>A0AAN9THF7_9HEMI</name>
<evidence type="ECO:0000313" key="1">
    <source>
        <dbReference type="EMBL" id="KAK7590304.1"/>
    </source>
</evidence>
<evidence type="ECO:0000313" key="2">
    <source>
        <dbReference type="Proteomes" id="UP001367676"/>
    </source>
</evidence>
<dbReference type="Proteomes" id="UP001367676">
    <property type="component" value="Unassembled WGS sequence"/>
</dbReference>
<reference evidence="1 2" key="1">
    <citation type="submission" date="2024-03" db="EMBL/GenBank/DDBJ databases">
        <title>Adaptation during the transition from Ophiocordyceps entomopathogen to insect associate is accompanied by gene loss and intensified selection.</title>
        <authorList>
            <person name="Ward C.M."/>
            <person name="Onetto C.A."/>
            <person name="Borneman A.R."/>
        </authorList>
    </citation>
    <scope>NUCLEOTIDE SEQUENCE [LARGE SCALE GENOMIC DNA]</scope>
    <source>
        <strain evidence="1">AWRI1</strain>
        <tissue evidence="1">Single Adult Female</tissue>
    </source>
</reference>